<accession>A0A2S6HJ87</accession>
<evidence type="ECO:0000313" key="3">
    <source>
        <dbReference type="Proteomes" id="UP000237749"/>
    </source>
</evidence>
<protein>
    <submittedName>
        <fullName evidence="2">Uncharacterized protein</fullName>
    </submittedName>
</protein>
<sequence length="226" mass="26570">MENNSSNWRKQDYFWLIGILIGIIVFICAIRLSDNTDIVNIISFIASGVSIALAFIAIWWGQVNNSETNKIYVKINEKLDRVKGETDIINQTMEKMRCDLSQALERRIDELPNVTEEAKEEMKSMVNDSFESIEKGSKFRERINYSELEVTFEPIPRNIRRRFDSRLFTILESYGDDIYGLKRFENGFKIMLCSTMDDEKFSSMNEEIMDLIKMHELKNYQINHMT</sequence>
<dbReference type="AlphaFoldDB" id="A0A2S6HJ87"/>
<keyword evidence="1" id="KW-1133">Transmembrane helix</keyword>
<evidence type="ECO:0000256" key="1">
    <source>
        <dbReference type="SAM" id="Phobius"/>
    </source>
</evidence>
<keyword evidence="1" id="KW-0472">Membrane</keyword>
<gene>
    <name evidence="2" type="ORF">BXY41_11671</name>
</gene>
<evidence type="ECO:0000313" key="2">
    <source>
        <dbReference type="EMBL" id="PPK77532.1"/>
    </source>
</evidence>
<comment type="caution">
    <text evidence="2">The sequence shown here is derived from an EMBL/GenBank/DDBJ whole genome shotgun (WGS) entry which is preliminary data.</text>
</comment>
<dbReference type="Proteomes" id="UP000237749">
    <property type="component" value="Unassembled WGS sequence"/>
</dbReference>
<name>A0A2S6HJ87_9FIRM</name>
<dbReference type="RefSeq" id="WP_104439299.1">
    <property type="nucleotide sequence ID" value="NZ_PTJA01000016.1"/>
</dbReference>
<organism evidence="2 3">
    <name type="scientific">Lacrimispora xylanisolvens</name>
    <dbReference type="NCBI Taxonomy" id="384636"/>
    <lineage>
        <taxon>Bacteria</taxon>
        <taxon>Bacillati</taxon>
        <taxon>Bacillota</taxon>
        <taxon>Clostridia</taxon>
        <taxon>Lachnospirales</taxon>
        <taxon>Lachnospiraceae</taxon>
        <taxon>Lacrimispora</taxon>
    </lineage>
</organism>
<feature type="transmembrane region" description="Helical" evidence="1">
    <location>
        <begin position="12"/>
        <end position="32"/>
    </location>
</feature>
<keyword evidence="3" id="KW-1185">Reference proteome</keyword>
<proteinExistence type="predicted"/>
<dbReference type="EMBL" id="PTJA01000016">
    <property type="protein sequence ID" value="PPK77532.1"/>
    <property type="molecule type" value="Genomic_DNA"/>
</dbReference>
<keyword evidence="1" id="KW-0812">Transmembrane</keyword>
<reference evidence="2 3" key="1">
    <citation type="submission" date="2018-02" db="EMBL/GenBank/DDBJ databases">
        <title>Genomic Encyclopedia of Archaeal and Bacterial Type Strains, Phase II (KMG-II): from individual species to whole genera.</title>
        <authorList>
            <person name="Goeker M."/>
        </authorList>
    </citation>
    <scope>NUCLEOTIDE SEQUENCE [LARGE SCALE GENOMIC DNA]</scope>
    <source>
        <strain evidence="2 3">DSM 3808</strain>
    </source>
</reference>
<feature type="transmembrane region" description="Helical" evidence="1">
    <location>
        <begin position="38"/>
        <end position="60"/>
    </location>
</feature>